<dbReference type="InterPro" id="IPR018247">
    <property type="entry name" value="EF_Hand_1_Ca_BS"/>
</dbReference>
<feature type="domain" description="TonB-dependent receptor plug" evidence="8">
    <location>
        <begin position="80"/>
        <end position="185"/>
    </location>
</feature>
<dbReference type="PROSITE" id="PS00018">
    <property type="entry name" value="EF_HAND_1"/>
    <property type="match status" value="1"/>
</dbReference>
<evidence type="ECO:0000256" key="5">
    <source>
        <dbReference type="ARBA" id="ARBA00023136"/>
    </source>
</evidence>
<gene>
    <name evidence="9" type="ORF">BZG01_05875</name>
</gene>
<dbReference type="EMBL" id="MVDE01000006">
    <property type="protein sequence ID" value="PKQ67986.1"/>
    <property type="molecule type" value="Genomic_DNA"/>
</dbReference>
<keyword evidence="5 7" id="KW-0472">Membrane</keyword>
<reference evidence="9 10" key="1">
    <citation type="journal article" date="2017" name="Front. Microbiol.">
        <title>Labilibaculum manganireducens gen. nov., sp. nov. and Labilibaculum filiforme sp. nov., Novel Bacteroidetes Isolated from Subsurface Sediments of the Baltic Sea.</title>
        <authorList>
            <person name="Vandieken V."/>
            <person name="Marshall I.P."/>
            <person name="Niemann H."/>
            <person name="Engelen B."/>
            <person name="Cypionka H."/>
        </authorList>
    </citation>
    <scope>NUCLEOTIDE SEQUENCE [LARGE SCALE GENOMIC DNA]</scope>
    <source>
        <strain evidence="9 10">59.10-2M</strain>
    </source>
</reference>
<keyword evidence="10" id="KW-1185">Reference proteome</keyword>
<dbReference type="InterPro" id="IPR037066">
    <property type="entry name" value="Plug_dom_sf"/>
</dbReference>
<comment type="caution">
    <text evidence="9">The sequence shown here is derived from an EMBL/GenBank/DDBJ whole genome shotgun (WGS) entry which is preliminary data.</text>
</comment>
<dbReference type="InterPro" id="IPR036942">
    <property type="entry name" value="Beta-barrel_TonB_sf"/>
</dbReference>
<dbReference type="InterPro" id="IPR023996">
    <property type="entry name" value="TonB-dep_OMP_SusC/RagA"/>
</dbReference>
<evidence type="ECO:0000256" key="2">
    <source>
        <dbReference type="ARBA" id="ARBA00022448"/>
    </source>
</evidence>
<dbReference type="InterPro" id="IPR008969">
    <property type="entry name" value="CarboxyPept-like_regulatory"/>
</dbReference>
<comment type="subcellular location">
    <subcellularLocation>
        <location evidence="1 7">Cell outer membrane</location>
        <topology evidence="1 7">Multi-pass membrane protein</topology>
    </subcellularLocation>
</comment>
<evidence type="ECO:0000256" key="3">
    <source>
        <dbReference type="ARBA" id="ARBA00022452"/>
    </source>
</evidence>
<evidence type="ECO:0000256" key="6">
    <source>
        <dbReference type="ARBA" id="ARBA00023237"/>
    </source>
</evidence>
<dbReference type="Pfam" id="PF07715">
    <property type="entry name" value="Plug"/>
    <property type="match status" value="1"/>
</dbReference>
<dbReference type="Gene3D" id="2.40.170.20">
    <property type="entry name" value="TonB-dependent receptor, beta-barrel domain"/>
    <property type="match status" value="1"/>
</dbReference>
<evidence type="ECO:0000256" key="1">
    <source>
        <dbReference type="ARBA" id="ARBA00004571"/>
    </source>
</evidence>
<proteinExistence type="inferred from homology"/>
<dbReference type="InterPro" id="IPR023997">
    <property type="entry name" value="TonB-dep_OMP_SusC/RagA_CS"/>
</dbReference>
<dbReference type="NCBIfam" id="TIGR04056">
    <property type="entry name" value="OMP_RagA_SusC"/>
    <property type="match status" value="1"/>
</dbReference>
<dbReference type="AlphaFoldDB" id="A0A2N3ICF2"/>
<evidence type="ECO:0000256" key="4">
    <source>
        <dbReference type="ARBA" id="ARBA00022692"/>
    </source>
</evidence>
<dbReference type="PROSITE" id="PS52016">
    <property type="entry name" value="TONB_DEPENDENT_REC_3"/>
    <property type="match status" value="1"/>
</dbReference>
<dbReference type="Pfam" id="PF13715">
    <property type="entry name" value="CarbopepD_reg_2"/>
    <property type="match status" value="1"/>
</dbReference>
<keyword evidence="6 7" id="KW-0998">Cell outer membrane</keyword>
<protein>
    <submittedName>
        <fullName evidence="9">SusC/RagA family TonB-linked outer membrane protein</fullName>
    </submittedName>
</protein>
<sequence length="987" mass="110012">MGLPGVNVFVKGTFIGVTTDINGHYAISVPAEAELLVYSFVGMLEKEMAIGNKLTIDVVMEESSIDLDEVVAIAYGSQKKTTITGAVSTVSGEQLLKTPTGSLSNALSGSVTGLSSVQYSGEPGADDAEIYIRGVTTLNNSSPLIQVDGVEREFSQLDPNEIESITILKDASATAVFGVRGANGVILITTKRGKEGKAKISFSSSTGYQMPTKLLEFADSYEYASYYNEAQANDGVSAGSYKFQPDVLEAFKTHSDPILYPDVDWLDQLLKKGAIQTQHNVNISGGAEKIRYFVSLGAFTQEGLFKTFDSGYDFNFDFKRYNYRANLDYDISESTLLTLNLGGRIEDKNTPISNEDQNQLFRQLYWATPFGGAGIIDGKRVVTNTDYLPDAGSDGLSPYYGKGYNAKSTNVLNVDLALKQKLDFVTEGLYFKVKGSYNSTFYHTKTRSSSTPFYTPVKTSDGGIEYKKSGDDAELNYGESFDKGRNWYAEASVNYDRKYGKHTIGALALYTQSKKYYPKQYTDIPSGYVGMVGRITYDWSTRYMAEFNVGYNGSENFARAKRYGFFPAGSLAWVVSEENFMKEFKNVINYMKLRGSYGVVGNDKYYVGDTQQRFMYIPDSYVLGGSGYNFGTNVGSNQPGAYESSKSNKDVTWEKAYKQNYGIDLAFLKERFKVSVDVFSEHREDILVKSETTPNIVGVSLPVINMGVVDSHGYEIALKWNDDIGENFKYWVNMNLSFAKNKIIEKGEVKPNEDYMRQTGRPVGSNIIRKFWGFYDETANDRYKAQYGQDIAVHAGGLEPGDVVYVDLNKDGTIDSDDVTKAGYTNNPEYVAGMNLGFSWKNLDFSMQWTGAWNTSRLLQETFRNPMGDTNTKGLLSYQYKQRWTPETASTAKLPRATLAHKTNNYQSSDLFLVDASYLRLKNIEIGYKLNLPVFQRAGIDNCRLYLSGYNLLTFSKFKLGDPESKTSSRPAYPLTRVINLGLKLAF</sequence>
<organism evidence="9 10">
    <name type="scientific">Labilibaculum manganireducens</name>
    <dbReference type="NCBI Taxonomy" id="1940525"/>
    <lineage>
        <taxon>Bacteria</taxon>
        <taxon>Pseudomonadati</taxon>
        <taxon>Bacteroidota</taxon>
        <taxon>Bacteroidia</taxon>
        <taxon>Marinilabiliales</taxon>
        <taxon>Marinifilaceae</taxon>
        <taxon>Labilibaculum</taxon>
    </lineage>
</organism>
<evidence type="ECO:0000259" key="8">
    <source>
        <dbReference type="Pfam" id="PF07715"/>
    </source>
</evidence>
<dbReference type="SUPFAM" id="SSF56935">
    <property type="entry name" value="Porins"/>
    <property type="match status" value="1"/>
</dbReference>
<dbReference type="SUPFAM" id="SSF49464">
    <property type="entry name" value="Carboxypeptidase regulatory domain-like"/>
    <property type="match status" value="1"/>
</dbReference>
<evidence type="ECO:0000313" key="9">
    <source>
        <dbReference type="EMBL" id="PKQ67986.1"/>
    </source>
</evidence>
<accession>A0A2N3ICF2</accession>
<name>A0A2N3ICF2_9BACT</name>
<dbReference type="InterPro" id="IPR039426">
    <property type="entry name" value="TonB-dep_rcpt-like"/>
</dbReference>
<dbReference type="FunFam" id="2.170.130.10:FF:000003">
    <property type="entry name" value="SusC/RagA family TonB-linked outer membrane protein"/>
    <property type="match status" value="1"/>
</dbReference>
<dbReference type="Gene3D" id="2.170.130.10">
    <property type="entry name" value="TonB-dependent receptor, plug domain"/>
    <property type="match status" value="1"/>
</dbReference>
<keyword evidence="3 7" id="KW-1134">Transmembrane beta strand</keyword>
<dbReference type="NCBIfam" id="TIGR04057">
    <property type="entry name" value="SusC_RagA_signa"/>
    <property type="match status" value="1"/>
</dbReference>
<comment type="similarity">
    <text evidence="7">Belongs to the TonB-dependent receptor family.</text>
</comment>
<dbReference type="Proteomes" id="UP000233618">
    <property type="component" value="Unassembled WGS sequence"/>
</dbReference>
<dbReference type="GO" id="GO:0009279">
    <property type="term" value="C:cell outer membrane"/>
    <property type="evidence" value="ECO:0007669"/>
    <property type="project" value="UniProtKB-SubCell"/>
</dbReference>
<evidence type="ECO:0000313" key="10">
    <source>
        <dbReference type="Proteomes" id="UP000233618"/>
    </source>
</evidence>
<dbReference type="InterPro" id="IPR012910">
    <property type="entry name" value="Plug_dom"/>
</dbReference>
<keyword evidence="2 7" id="KW-0813">Transport</keyword>
<keyword evidence="4 7" id="KW-0812">Transmembrane</keyword>
<evidence type="ECO:0000256" key="7">
    <source>
        <dbReference type="PROSITE-ProRule" id="PRU01360"/>
    </source>
</evidence>